<dbReference type="EMBL" id="JSYK01000003">
    <property type="protein sequence ID" value="KIA83058.1"/>
    <property type="molecule type" value="Genomic_DNA"/>
</dbReference>
<dbReference type="PANTHER" id="PTHR42985">
    <property type="entry name" value="SODIUM-COUPLED MONOCARBOXYLATE TRANSPORTER"/>
    <property type="match status" value="1"/>
</dbReference>
<feature type="transmembrane region" description="Helical" evidence="12">
    <location>
        <begin position="316"/>
        <end position="334"/>
    </location>
</feature>
<dbReference type="Gene3D" id="1.20.1730.10">
    <property type="entry name" value="Sodium/glucose cotransporter"/>
    <property type="match status" value="1"/>
</dbReference>
<dbReference type="Proteomes" id="UP000031275">
    <property type="component" value="Unassembled WGS sequence"/>
</dbReference>
<dbReference type="PROSITE" id="PS50283">
    <property type="entry name" value="NA_SOLUT_SYMP_3"/>
    <property type="match status" value="1"/>
</dbReference>
<keyword evidence="9 12" id="KW-0472">Membrane</keyword>
<keyword evidence="8" id="KW-0406">Ion transport</keyword>
<keyword evidence="4" id="KW-1003">Cell membrane</keyword>
<dbReference type="PANTHER" id="PTHR42985:SF47">
    <property type="entry name" value="INTEGRAL MEMBRANE TRANSPORT PROTEIN"/>
    <property type="match status" value="1"/>
</dbReference>
<dbReference type="Pfam" id="PF00474">
    <property type="entry name" value="SSF"/>
    <property type="match status" value="1"/>
</dbReference>
<feature type="transmembrane region" description="Helical" evidence="12">
    <location>
        <begin position="232"/>
        <end position="250"/>
    </location>
</feature>
<dbReference type="InterPro" id="IPR001734">
    <property type="entry name" value="Na/solute_symporter"/>
</dbReference>
<evidence type="ECO:0000256" key="2">
    <source>
        <dbReference type="ARBA" id="ARBA00006434"/>
    </source>
</evidence>
<name>A0ABR4ZP52_9FLAO</name>
<evidence type="ECO:0000256" key="8">
    <source>
        <dbReference type="ARBA" id="ARBA00023065"/>
    </source>
</evidence>
<organism evidence="13 14">
    <name type="scientific">Kaistella solincola</name>
    <dbReference type="NCBI Taxonomy" id="510955"/>
    <lineage>
        <taxon>Bacteria</taxon>
        <taxon>Pseudomonadati</taxon>
        <taxon>Bacteroidota</taxon>
        <taxon>Flavobacteriia</taxon>
        <taxon>Flavobacteriales</taxon>
        <taxon>Weeksellaceae</taxon>
        <taxon>Chryseobacterium group</taxon>
        <taxon>Kaistella</taxon>
    </lineage>
</organism>
<feature type="transmembrane region" description="Helical" evidence="12">
    <location>
        <begin position="119"/>
        <end position="139"/>
    </location>
</feature>
<dbReference type="CDD" id="cd10326">
    <property type="entry name" value="SLC5sbd_NIS-like"/>
    <property type="match status" value="1"/>
</dbReference>
<protein>
    <submittedName>
        <fullName evidence="13">Sodium:solute symporter</fullName>
    </submittedName>
</protein>
<comment type="similarity">
    <text evidence="2 11">Belongs to the sodium:solute symporter (SSF) (TC 2.A.21) family.</text>
</comment>
<feature type="transmembrane region" description="Helical" evidence="12">
    <location>
        <begin position="78"/>
        <end position="98"/>
    </location>
</feature>
<feature type="transmembrane region" description="Helical" evidence="12">
    <location>
        <begin position="271"/>
        <end position="296"/>
    </location>
</feature>
<evidence type="ECO:0000313" key="13">
    <source>
        <dbReference type="EMBL" id="KIA83058.1"/>
    </source>
</evidence>
<evidence type="ECO:0000313" key="14">
    <source>
        <dbReference type="Proteomes" id="UP000031275"/>
    </source>
</evidence>
<keyword evidence="6 12" id="KW-1133">Transmembrane helix</keyword>
<feature type="transmembrane region" description="Helical" evidence="12">
    <location>
        <begin position="396"/>
        <end position="416"/>
    </location>
</feature>
<keyword evidence="7" id="KW-0915">Sodium</keyword>
<feature type="transmembrane region" description="Helical" evidence="12">
    <location>
        <begin position="42"/>
        <end position="66"/>
    </location>
</feature>
<sequence>MNPYVLLSIIIAYFAILLWVAYRTGKGSNNESFFIGNRKSNWMLVAFGMIGTSLSGVTFVSVPGAVGADKFHYLQITIGYLIGYIVIAYVLLPLYYRLKLTSIYGYLQERMGQISYKSGAWIFIVSRLVGATARLYLVVNILQFSILNSLGVPFIVTTLVILGMIILYTYEGGVKTIVWTDTLQTTCMLLGLIICSVYMLNHLDLSFTESISQMNKLGYTEVFNTDGNSKAFFIKQILAGAFITITMTGIDQEMMQKSLSVTRLKDSQKNMVVLGFILVGVISLFLFMGGLLHLYGNTEHVTSAGDQLFPDIALNHMPPFISIIFIIALISALFPSADGAMTALTSSLCIDIFGLKERKISPKEQEKFRKRVHLIVAVAFLIMVIIFKIINDNSMIGLILKLAGFTYGPLLGLFAFGIFTKFKVQDKLVPYVCVAAPVISYFIDKFQENIFGEFKIGLELLIINGLLTFIGLWLIRKK</sequence>
<keyword evidence="14" id="KW-1185">Reference proteome</keyword>
<comment type="caution">
    <text evidence="13">The sequence shown here is derived from an EMBL/GenBank/DDBJ whole genome shotgun (WGS) entry which is preliminary data.</text>
</comment>
<evidence type="ECO:0000256" key="5">
    <source>
        <dbReference type="ARBA" id="ARBA00022692"/>
    </source>
</evidence>
<evidence type="ECO:0000256" key="9">
    <source>
        <dbReference type="ARBA" id="ARBA00023136"/>
    </source>
</evidence>
<proteinExistence type="inferred from homology"/>
<feature type="transmembrane region" description="Helical" evidence="12">
    <location>
        <begin position="182"/>
        <end position="200"/>
    </location>
</feature>
<keyword evidence="10" id="KW-0739">Sodium transport</keyword>
<feature type="transmembrane region" description="Helical" evidence="12">
    <location>
        <begin position="6"/>
        <end position="22"/>
    </location>
</feature>
<dbReference type="InterPro" id="IPR038377">
    <property type="entry name" value="Na/Glc_symporter_sf"/>
</dbReference>
<gene>
    <name evidence="13" type="ORF">OA84_05740</name>
</gene>
<reference evidence="13 14" key="1">
    <citation type="submission" date="2014-10" db="EMBL/GenBank/DDBJ databases">
        <title>Kaistella solincola genome.</title>
        <authorList>
            <person name="Newman J.D."/>
        </authorList>
    </citation>
    <scope>NUCLEOTIDE SEQUENCE [LARGE SCALE GENOMIC DNA]</scope>
    <source>
        <strain evidence="13 14">DSM 22468</strain>
    </source>
</reference>
<accession>A0ABR4ZP52</accession>
<evidence type="ECO:0000256" key="12">
    <source>
        <dbReference type="SAM" id="Phobius"/>
    </source>
</evidence>
<evidence type="ECO:0000256" key="1">
    <source>
        <dbReference type="ARBA" id="ARBA00004651"/>
    </source>
</evidence>
<keyword evidence="5 12" id="KW-0812">Transmembrane</keyword>
<feature type="transmembrane region" description="Helical" evidence="12">
    <location>
        <begin position="456"/>
        <end position="475"/>
    </location>
</feature>
<feature type="transmembrane region" description="Helical" evidence="12">
    <location>
        <begin position="372"/>
        <end position="390"/>
    </location>
</feature>
<evidence type="ECO:0000256" key="3">
    <source>
        <dbReference type="ARBA" id="ARBA00022448"/>
    </source>
</evidence>
<feature type="transmembrane region" description="Helical" evidence="12">
    <location>
        <begin position="151"/>
        <end position="170"/>
    </location>
</feature>
<keyword evidence="3" id="KW-0813">Transport</keyword>
<evidence type="ECO:0000256" key="6">
    <source>
        <dbReference type="ARBA" id="ARBA00022989"/>
    </source>
</evidence>
<dbReference type="InterPro" id="IPR051163">
    <property type="entry name" value="Sodium:Solute_Symporter_SSF"/>
</dbReference>
<evidence type="ECO:0000256" key="7">
    <source>
        <dbReference type="ARBA" id="ARBA00023053"/>
    </source>
</evidence>
<evidence type="ECO:0000256" key="11">
    <source>
        <dbReference type="RuleBase" id="RU362091"/>
    </source>
</evidence>
<evidence type="ECO:0000256" key="4">
    <source>
        <dbReference type="ARBA" id="ARBA00022475"/>
    </source>
</evidence>
<evidence type="ECO:0000256" key="10">
    <source>
        <dbReference type="ARBA" id="ARBA00023201"/>
    </source>
</evidence>
<comment type="subcellular location">
    <subcellularLocation>
        <location evidence="1">Cell membrane</location>
        <topology evidence="1">Multi-pass membrane protein</topology>
    </subcellularLocation>
</comment>
<dbReference type="RefSeq" id="WP_039343681.1">
    <property type="nucleotide sequence ID" value="NZ_JSYK01000003.1"/>
</dbReference>
<feature type="transmembrane region" description="Helical" evidence="12">
    <location>
        <begin position="428"/>
        <end position="444"/>
    </location>
</feature>